<evidence type="ECO:0000256" key="12">
    <source>
        <dbReference type="ARBA" id="ARBA00023251"/>
    </source>
</evidence>
<evidence type="ECO:0000256" key="5">
    <source>
        <dbReference type="ARBA" id="ARBA00022475"/>
    </source>
</evidence>
<dbReference type="GO" id="GO:0005886">
    <property type="term" value="C:plasma membrane"/>
    <property type="evidence" value="ECO:0007669"/>
    <property type="project" value="UniProtKB-SubCell"/>
</dbReference>
<dbReference type="InterPro" id="IPR003824">
    <property type="entry name" value="UppP"/>
</dbReference>
<keyword evidence="13 17" id="KW-0961">Cell wall biogenesis/degradation</keyword>
<comment type="similarity">
    <text evidence="2 17">Belongs to the UppP family.</text>
</comment>
<evidence type="ECO:0000256" key="3">
    <source>
        <dbReference type="ARBA" id="ARBA00012374"/>
    </source>
</evidence>
<feature type="transmembrane region" description="Helical" evidence="17">
    <location>
        <begin position="249"/>
        <end position="268"/>
    </location>
</feature>
<evidence type="ECO:0000256" key="7">
    <source>
        <dbReference type="ARBA" id="ARBA00022801"/>
    </source>
</evidence>
<keyword evidence="11 17" id="KW-0472">Membrane</keyword>
<dbReference type="GO" id="GO:0071555">
    <property type="term" value="P:cell wall organization"/>
    <property type="evidence" value="ECO:0007669"/>
    <property type="project" value="UniProtKB-KW"/>
</dbReference>
<feature type="transmembrane region" description="Helical" evidence="17">
    <location>
        <begin position="85"/>
        <end position="105"/>
    </location>
</feature>
<evidence type="ECO:0000313" key="18">
    <source>
        <dbReference type="EMBL" id="MDO7789155.1"/>
    </source>
</evidence>
<evidence type="ECO:0000256" key="15">
    <source>
        <dbReference type="ARBA" id="ARBA00032932"/>
    </source>
</evidence>
<evidence type="ECO:0000256" key="6">
    <source>
        <dbReference type="ARBA" id="ARBA00022692"/>
    </source>
</evidence>
<dbReference type="NCBIfam" id="NF001389">
    <property type="entry name" value="PRK00281.1-2"/>
    <property type="match status" value="1"/>
</dbReference>
<feature type="transmembrane region" description="Helical" evidence="17">
    <location>
        <begin position="111"/>
        <end position="135"/>
    </location>
</feature>
<evidence type="ECO:0000256" key="17">
    <source>
        <dbReference type="HAMAP-Rule" id="MF_01006"/>
    </source>
</evidence>
<evidence type="ECO:0000256" key="2">
    <source>
        <dbReference type="ARBA" id="ARBA00010621"/>
    </source>
</evidence>
<keyword evidence="8 17" id="KW-0133">Cell shape</keyword>
<proteinExistence type="inferred from homology"/>
<evidence type="ECO:0000256" key="14">
    <source>
        <dbReference type="ARBA" id="ARBA00032707"/>
    </source>
</evidence>
<keyword evidence="7 17" id="KW-0378">Hydrolase</keyword>
<evidence type="ECO:0000256" key="10">
    <source>
        <dbReference type="ARBA" id="ARBA00022989"/>
    </source>
</evidence>
<dbReference type="GO" id="GO:0008360">
    <property type="term" value="P:regulation of cell shape"/>
    <property type="evidence" value="ECO:0007669"/>
    <property type="project" value="UniProtKB-KW"/>
</dbReference>
<dbReference type="EMBL" id="JARPTC010000038">
    <property type="protein sequence ID" value="MDO7789155.1"/>
    <property type="molecule type" value="Genomic_DNA"/>
</dbReference>
<accession>A0AAW7ZIP0</accession>
<keyword evidence="10 17" id="KW-1133">Transmembrane helix</keyword>
<evidence type="ECO:0000256" key="16">
    <source>
        <dbReference type="ARBA" id="ARBA00047594"/>
    </source>
</evidence>
<feature type="transmembrane region" description="Helical" evidence="17">
    <location>
        <begin position="187"/>
        <end position="208"/>
    </location>
</feature>
<protein>
    <recommendedName>
        <fullName evidence="4 17">Undecaprenyl-diphosphatase</fullName>
        <ecNumber evidence="3 17">3.6.1.27</ecNumber>
    </recommendedName>
    <alternativeName>
        <fullName evidence="15 17">Bacitracin resistance protein</fullName>
    </alternativeName>
    <alternativeName>
        <fullName evidence="14 17">Undecaprenyl pyrophosphate phosphatase</fullName>
    </alternativeName>
</protein>
<keyword evidence="5 17" id="KW-1003">Cell membrane</keyword>
<evidence type="ECO:0000256" key="9">
    <source>
        <dbReference type="ARBA" id="ARBA00022984"/>
    </source>
</evidence>
<keyword evidence="9 17" id="KW-0573">Peptidoglycan synthesis</keyword>
<feature type="transmembrane region" description="Helical" evidence="17">
    <location>
        <begin position="220"/>
        <end position="243"/>
    </location>
</feature>
<reference evidence="18" key="2">
    <citation type="submission" date="2023-03" db="EMBL/GenBank/DDBJ databases">
        <authorList>
            <person name="Zhang Z."/>
        </authorList>
    </citation>
    <scope>NUCLEOTIDE SEQUENCE</scope>
    <source>
        <strain evidence="18">DSA</strain>
    </source>
</reference>
<sequence length="269" mass="29671">MEHLFTAIILGIVEGLTEFIPVSSTGHLILAGELLNYTGEEAATFQVFIQLGAILAVVILYRERFARFLTRKNISDGLNFRQNELNFMHVAIAILPAFIFGFLLHDLIKEYLFSSGTVLIGLVIGGIFMIVAERLPIPTFSRDLDRINFRQCFVIGITQCLSLWPGFSRSGATIAGGLVAGLNHKTAAEFSFIIAVPVMIAATGYDLLKSWHLITPDFMLTLAVGFVVSFLVAVAAIVGFLKLLARTKLTPFAIYRFVLAGVYYFAILR</sequence>
<dbReference type="PANTHER" id="PTHR30622:SF3">
    <property type="entry name" value="UNDECAPRENYL-DIPHOSPHATASE"/>
    <property type="match status" value="1"/>
</dbReference>
<evidence type="ECO:0000256" key="4">
    <source>
        <dbReference type="ARBA" id="ARBA00021581"/>
    </source>
</evidence>
<dbReference type="EC" id="3.6.1.27" evidence="3 17"/>
<dbReference type="HAMAP" id="MF_01006">
    <property type="entry name" value="Undec_diphosphatase"/>
    <property type="match status" value="1"/>
</dbReference>
<dbReference type="GO" id="GO:0050380">
    <property type="term" value="F:undecaprenyl-diphosphatase activity"/>
    <property type="evidence" value="ECO:0007669"/>
    <property type="project" value="UniProtKB-UniRule"/>
</dbReference>
<evidence type="ECO:0000256" key="1">
    <source>
        <dbReference type="ARBA" id="ARBA00004651"/>
    </source>
</evidence>
<reference evidence="18" key="1">
    <citation type="journal article" date="2023" name="J. Hazard. Mater.">
        <title>Anaerobic biodegradation of pyrene and benzo[a]pyrene by a new sulfate-reducing Desulforamulus aquiferis strain DSA.</title>
        <authorList>
            <person name="Zhang Z."/>
            <person name="Sun J."/>
            <person name="Gong X."/>
            <person name="Wang C."/>
            <person name="Wang H."/>
        </authorList>
    </citation>
    <scope>NUCLEOTIDE SEQUENCE</scope>
    <source>
        <strain evidence="18">DSA</strain>
    </source>
</reference>
<comment type="caution">
    <text evidence="18">The sequence shown here is derived from an EMBL/GenBank/DDBJ whole genome shotgun (WGS) entry which is preliminary data.</text>
</comment>
<dbReference type="NCBIfam" id="TIGR00753">
    <property type="entry name" value="undec_PP_bacA"/>
    <property type="match status" value="1"/>
</dbReference>
<keyword evidence="6 17" id="KW-0812">Transmembrane</keyword>
<dbReference type="AlphaFoldDB" id="A0AAW7ZIP0"/>
<keyword evidence="12 17" id="KW-0046">Antibiotic resistance</keyword>
<evidence type="ECO:0000256" key="8">
    <source>
        <dbReference type="ARBA" id="ARBA00022960"/>
    </source>
</evidence>
<name>A0AAW7ZIP0_9FIRM</name>
<comment type="miscellaneous">
    <text evidence="17">Bacitracin is thought to be involved in the inhibition of peptidoglycan synthesis by sequestering undecaprenyl diphosphate, thereby reducing the pool of lipid carrier available.</text>
</comment>
<dbReference type="PANTHER" id="PTHR30622">
    <property type="entry name" value="UNDECAPRENYL-DIPHOSPHATASE"/>
    <property type="match status" value="1"/>
</dbReference>
<dbReference type="RefSeq" id="WP_304545735.1">
    <property type="nucleotide sequence ID" value="NZ_JARPTC010000038.1"/>
</dbReference>
<evidence type="ECO:0000256" key="11">
    <source>
        <dbReference type="ARBA" id="ARBA00023136"/>
    </source>
</evidence>
<organism evidence="18 19">
    <name type="scientific">Desulforamulus aquiferis</name>
    <dbReference type="NCBI Taxonomy" id="1397668"/>
    <lineage>
        <taxon>Bacteria</taxon>
        <taxon>Bacillati</taxon>
        <taxon>Bacillota</taxon>
        <taxon>Clostridia</taxon>
        <taxon>Eubacteriales</taxon>
        <taxon>Peptococcaceae</taxon>
        <taxon>Desulforamulus</taxon>
    </lineage>
</organism>
<gene>
    <name evidence="17" type="primary">uppP</name>
    <name evidence="18" type="ORF">P6N53_18245</name>
</gene>
<feature type="transmembrane region" description="Helical" evidence="17">
    <location>
        <begin position="43"/>
        <end position="61"/>
    </location>
</feature>
<comment type="catalytic activity">
    <reaction evidence="16 17">
        <text>di-trans,octa-cis-undecaprenyl diphosphate + H2O = di-trans,octa-cis-undecaprenyl phosphate + phosphate + H(+)</text>
        <dbReference type="Rhea" id="RHEA:28094"/>
        <dbReference type="ChEBI" id="CHEBI:15377"/>
        <dbReference type="ChEBI" id="CHEBI:15378"/>
        <dbReference type="ChEBI" id="CHEBI:43474"/>
        <dbReference type="ChEBI" id="CHEBI:58405"/>
        <dbReference type="ChEBI" id="CHEBI:60392"/>
        <dbReference type="EC" id="3.6.1.27"/>
    </reaction>
</comment>
<comment type="function">
    <text evidence="17">Catalyzes the dephosphorylation of undecaprenyl diphosphate (UPP). Confers resistance to bacitracin.</text>
</comment>
<dbReference type="GO" id="GO:0046677">
    <property type="term" value="P:response to antibiotic"/>
    <property type="evidence" value="ECO:0007669"/>
    <property type="project" value="UniProtKB-UniRule"/>
</dbReference>
<evidence type="ECO:0000256" key="13">
    <source>
        <dbReference type="ARBA" id="ARBA00023316"/>
    </source>
</evidence>
<dbReference type="GO" id="GO:0009252">
    <property type="term" value="P:peptidoglycan biosynthetic process"/>
    <property type="evidence" value="ECO:0007669"/>
    <property type="project" value="UniProtKB-KW"/>
</dbReference>
<dbReference type="Proteomes" id="UP001172911">
    <property type="component" value="Unassembled WGS sequence"/>
</dbReference>
<dbReference type="NCBIfam" id="NF001390">
    <property type="entry name" value="PRK00281.1-4"/>
    <property type="match status" value="1"/>
</dbReference>
<keyword evidence="19" id="KW-1185">Reference proteome</keyword>
<evidence type="ECO:0000313" key="19">
    <source>
        <dbReference type="Proteomes" id="UP001172911"/>
    </source>
</evidence>
<comment type="subcellular location">
    <subcellularLocation>
        <location evidence="1 17">Cell membrane</location>
        <topology evidence="1 17">Multi-pass membrane protein</topology>
    </subcellularLocation>
</comment>
<dbReference type="Pfam" id="PF02673">
    <property type="entry name" value="BacA"/>
    <property type="match status" value="1"/>
</dbReference>